<evidence type="ECO:0000256" key="2">
    <source>
        <dbReference type="ARBA" id="ARBA00009077"/>
    </source>
</evidence>
<feature type="region of interest" description="Disordered" evidence="10">
    <location>
        <begin position="87"/>
        <end position="111"/>
    </location>
</feature>
<reference evidence="11" key="1">
    <citation type="submission" date="2021-02" db="EMBL/GenBank/DDBJ databases">
        <title>First Annotated Genome of the Yellow-green Alga Tribonema minus.</title>
        <authorList>
            <person name="Mahan K.M."/>
        </authorList>
    </citation>
    <scope>NUCLEOTIDE SEQUENCE</scope>
    <source>
        <strain evidence="11">UTEX B ZZ1240</strain>
    </source>
</reference>
<gene>
    <name evidence="11" type="ORF">JKP88DRAFT_203305</name>
</gene>
<dbReference type="InterPro" id="IPR006594">
    <property type="entry name" value="LisH"/>
</dbReference>
<keyword evidence="4" id="KW-0028">Amino-acid biosynthesis</keyword>
<dbReference type="GO" id="GO:0047804">
    <property type="term" value="F:cysteine-S-conjugate beta-lyase activity"/>
    <property type="evidence" value="ECO:0007669"/>
    <property type="project" value="UniProtKB-EC"/>
</dbReference>
<dbReference type="InterPro" id="IPR054542">
    <property type="entry name" value="Cys_met_metab_PP"/>
</dbReference>
<dbReference type="InterPro" id="IPR006238">
    <property type="entry name" value="Cys_b_lyase_euk"/>
</dbReference>
<evidence type="ECO:0000256" key="8">
    <source>
        <dbReference type="ARBA" id="ARBA00047213"/>
    </source>
</evidence>
<evidence type="ECO:0000256" key="3">
    <source>
        <dbReference type="ARBA" id="ARBA00012224"/>
    </source>
</evidence>
<evidence type="ECO:0000256" key="5">
    <source>
        <dbReference type="ARBA" id="ARBA00022898"/>
    </source>
</evidence>
<sequence length="505" mass="53710">MEKLNEGDVLELVLEYLNTKGFTQAEQALRKEQHIAATGRQGTGTCTFERCSRSRLEGLLEKSHVAHMFGSSVANKRRRTNLDAALAAEPSASEGDNKDASLTAAPEESPMTMATQITSYNPCKDDPYGASSMPIYQVSTFAQPSATTFGEYDYSRSGNPTRAALEKQICELEGGHRGFAFSSGMAALSAVTRLVKPGQEIILNDDSYGGTYRLLSKVAARNHVIVRYVDMSGSQGPAKLKSAISDNTRLIMLESPTNPMQRILDIRAISAIAHAHNAIVELGADIVVHSATKFISGHSDCMAGVVVVKDRALAEQVYFFQNAEGTGLSPFDSWLLLRGVKTMHIRVERQQENALAVAAFLSAHPRISHVYYTGLPSHPGHGLHMSQASGGGSVICFRTGSLPFSQHIVTHTKLFKITVSFGSVNSLISLPGAMSHASIPAEVRAAREFPEDLIRISVGIESAQDLIADLSRAMASYAASAAAAAAIKPAAAADGSSGGGGSAEA</sequence>
<dbReference type="FunFam" id="3.90.1150.10:FF:000013">
    <property type="entry name" value="Cystathionine beta-lyase"/>
    <property type="match status" value="1"/>
</dbReference>
<evidence type="ECO:0000313" key="11">
    <source>
        <dbReference type="EMBL" id="KAG5176022.1"/>
    </source>
</evidence>
<dbReference type="GO" id="GO:0071266">
    <property type="term" value="P:'de novo' L-methionine biosynthetic process"/>
    <property type="evidence" value="ECO:0007669"/>
    <property type="project" value="InterPro"/>
</dbReference>
<dbReference type="Proteomes" id="UP000664859">
    <property type="component" value="Unassembled WGS sequence"/>
</dbReference>
<protein>
    <recommendedName>
        <fullName evidence="3">cysteine-S-conjugate beta-lyase</fullName>
        <ecNumber evidence="3">4.4.1.13</ecNumber>
    </recommendedName>
    <alternativeName>
        <fullName evidence="8">Cysteine-S-conjugate beta-lyase</fullName>
    </alternativeName>
</protein>
<evidence type="ECO:0000256" key="4">
    <source>
        <dbReference type="ARBA" id="ARBA00022605"/>
    </source>
</evidence>
<evidence type="ECO:0000313" key="12">
    <source>
        <dbReference type="Proteomes" id="UP000664859"/>
    </source>
</evidence>
<dbReference type="InterPro" id="IPR000277">
    <property type="entry name" value="Cys/Met-Metab_PyrdxlP-dep_enz"/>
</dbReference>
<dbReference type="GO" id="GO:0019346">
    <property type="term" value="P:transsulfuration"/>
    <property type="evidence" value="ECO:0007669"/>
    <property type="project" value="InterPro"/>
</dbReference>
<dbReference type="PROSITE" id="PS00868">
    <property type="entry name" value="CYS_MET_METAB_PP"/>
    <property type="match status" value="1"/>
</dbReference>
<accession>A0A836C8G0</accession>
<dbReference type="AlphaFoldDB" id="A0A836C8G0"/>
<dbReference type="Gene3D" id="3.40.640.10">
    <property type="entry name" value="Type I PLP-dependent aspartate aminotransferase-like (Major domain)"/>
    <property type="match status" value="1"/>
</dbReference>
<evidence type="ECO:0000256" key="6">
    <source>
        <dbReference type="ARBA" id="ARBA00023167"/>
    </source>
</evidence>
<dbReference type="PANTHER" id="PTHR11808">
    <property type="entry name" value="TRANS-SULFURATION ENZYME FAMILY MEMBER"/>
    <property type="match status" value="1"/>
</dbReference>
<comment type="cofactor">
    <cofactor evidence="1 9">
        <name>pyridoxal 5'-phosphate</name>
        <dbReference type="ChEBI" id="CHEBI:597326"/>
    </cofactor>
</comment>
<keyword evidence="12" id="KW-1185">Reference proteome</keyword>
<comment type="caution">
    <text evidence="11">The sequence shown here is derived from an EMBL/GenBank/DDBJ whole genome shotgun (WGS) entry which is preliminary data.</text>
</comment>
<keyword evidence="7 11" id="KW-0456">Lyase</keyword>
<organism evidence="11 12">
    <name type="scientific">Tribonema minus</name>
    <dbReference type="NCBI Taxonomy" id="303371"/>
    <lineage>
        <taxon>Eukaryota</taxon>
        <taxon>Sar</taxon>
        <taxon>Stramenopiles</taxon>
        <taxon>Ochrophyta</taxon>
        <taxon>PX clade</taxon>
        <taxon>Xanthophyceae</taxon>
        <taxon>Tribonematales</taxon>
        <taxon>Tribonemataceae</taxon>
        <taxon>Tribonema</taxon>
    </lineage>
</organism>
<dbReference type="EMBL" id="JAFCMP010000542">
    <property type="protein sequence ID" value="KAG5176022.1"/>
    <property type="molecule type" value="Genomic_DNA"/>
</dbReference>
<dbReference type="InterPro" id="IPR015421">
    <property type="entry name" value="PyrdxlP-dep_Trfase_major"/>
</dbReference>
<name>A0A836C8G0_9STRA</name>
<dbReference type="InterPro" id="IPR015422">
    <property type="entry name" value="PyrdxlP-dep_Trfase_small"/>
</dbReference>
<evidence type="ECO:0000256" key="7">
    <source>
        <dbReference type="ARBA" id="ARBA00023239"/>
    </source>
</evidence>
<evidence type="ECO:0000256" key="10">
    <source>
        <dbReference type="SAM" id="MobiDB-lite"/>
    </source>
</evidence>
<dbReference type="NCBIfam" id="TIGR01329">
    <property type="entry name" value="cysta_beta_ly_E"/>
    <property type="match status" value="1"/>
</dbReference>
<dbReference type="CDD" id="cd00614">
    <property type="entry name" value="CGS_like"/>
    <property type="match status" value="1"/>
</dbReference>
<dbReference type="GO" id="GO:0005737">
    <property type="term" value="C:cytoplasm"/>
    <property type="evidence" value="ECO:0007669"/>
    <property type="project" value="TreeGrafter"/>
</dbReference>
<dbReference type="Pfam" id="PF01053">
    <property type="entry name" value="Cys_Met_Meta_PP"/>
    <property type="match status" value="1"/>
</dbReference>
<dbReference type="FunFam" id="3.40.640.10:FF:000046">
    <property type="entry name" value="Cystathionine gamma-lyase"/>
    <property type="match status" value="1"/>
</dbReference>
<dbReference type="InterPro" id="IPR015424">
    <property type="entry name" value="PyrdxlP-dep_Trfase"/>
</dbReference>
<dbReference type="GO" id="GO:0030170">
    <property type="term" value="F:pyridoxal phosphate binding"/>
    <property type="evidence" value="ECO:0007669"/>
    <property type="project" value="InterPro"/>
</dbReference>
<dbReference type="PROSITE" id="PS50896">
    <property type="entry name" value="LISH"/>
    <property type="match status" value="1"/>
</dbReference>
<dbReference type="SUPFAM" id="SSF53383">
    <property type="entry name" value="PLP-dependent transferases"/>
    <property type="match status" value="1"/>
</dbReference>
<comment type="similarity">
    <text evidence="2 9">Belongs to the trans-sulfuration enzymes family.</text>
</comment>
<dbReference type="Gene3D" id="3.90.1150.10">
    <property type="entry name" value="Aspartate Aminotransferase, domain 1"/>
    <property type="match status" value="1"/>
</dbReference>
<dbReference type="EC" id="4.4.1.13" evidence="3"/>
<dbReference type="OrthoDB" id="3512640at2759"/>
<evidence type="ECO:0000256" key="1">
    <source>
        <dbReference type="ARBA" id="ARBA00001933"/>
    </source>
</evidence>
<dbReference type="PANTHER" id="PTHR11808:SF50">
    <property type="entry name" value="CYSTATHIONINE BETA-LYASE"/>
    <property type="match status" value="1"/>
</dbReference>
<keyword evidence="6" id="KW-0486">Methionine biosynthesis</keyword>
<keyword evidence="5 9" id="KW-0663">Pyridoxal phosphate</keyword>
<evidence type="ECO:0000256" key="9">
    <source>
        <dbReference type="RuleBase" id="RU362118"/>
    </source>
</evidence>
<proteinExistence type="inferred from homology"/>